<dbReference type="EMBL" id="BSXT01003689">
    <property type="protein sequence ID" value="GMF55294.1"/>
    <property type="molecule type" value="Genomic_DNA"/>
</dbReference>
<organism evidence="1 2">
    <name type="scientific">Phytophthora fragariaefolia</name>
    <dbReference type="NCBI Taxonomy" id="1490495"/>
    <lineage>
        <taxon>Eukaryota</taxon>
        <taxon>Sar</taxon>
        <taxon>Stramenopiles</taxon>
        <taxon>Oomycota</taxon>
        <taxon>Peronosporomycetes</taxon>
        <taxon>Peronosporales</taxon>
        <taxon>Peronosporaceae</taxon>
        <taxon>Phytophthora</taxon>
    </lineage>
</organism>
<reference evidence="1" key="1">
    <citation type="submission" date="2023-04" db="EMBL/GenBank/DDBJ databases">
        <title>Phytophthora fragariaefolia NBRC 109709.</title>
        <authorList>
            <person name="Ichikawa N."/>
            <person name="Sato H."/>
            <person name="Tonouchi N."/>
        </authorList>
    </citation>
    <scope>NUCLEOTIDE SEQUENCE</scope>
    <source>
        <strain evidence="1">NBRC 109709</strain>
    </source>
</reference>
<accession>A0A9W6Y7R1</accession>
<dbReference type="Proteomes" id="UP001165121">
    <property type="component" value="Unassembled WGS sequence"/>
</dbReference>
<evidence type="ECO:0000313" key="2">
    <source>
        <dbReference type="Proteomes" id="UP001165121"/>
    </source>
</evidence>
<proteinExistence type="predicted"/>
<gene>
    <name evidence="1" type="ORF">Pfra01_002326600</name>
</gene>
<dbReference type="AlphaFoldDB" id="A0A9W6Y7R1"/>
<protein>
    <submittedName>
        <fullName evidence="1">Unnamed protein product</fullName>
    </submittedName>
</protein>
<dbReference type="OrthoDB" id="10423920at2759"/>
<evidence type="ECO:0000313" key="1">
    <source>
        <dbReference type="EMBL" id="GMF55294.1"/>
    </source>
</evidence>
<name>A0A9W6Y7R1_9STRA</name>
<comment type="caution">
    <text evidence="1">The sequence shown here is derived from an EMBL/GenBank/DDBJ whole genome shotgun (WGS) entry which is preliminary data.</text>
</comment>
<keyword evidence="2" id="KW-1185">Reference proteome</keyword>
<sequence>MDFERNEIRYTTAGRVVVIPFRTSEGTGEARVAVVLMARRTAIDGCAATPVGVAVAARDGEIGIFLPTKYTSAVMLAAIVTKVRNGKAIFPAVNAKKEQARLPMKQELGKWIPIDSSLELLEMKGELRRERINEWLDGLGGSDVPLNDEQGVNIGTEDDQSRQLVLKLLRTYRTLTVDTGDCPPATVQHSGLGTRLAQVILQWGHHPMSRGCAIPVQPGRTKCTLVRMVPDRPRCPSCEVEAQIDWLSVVGF</sequence>